<proteinExistence type="predicted"/>
<dbReference type="EMBL" id="KK198761">
    <property type="protein sequence ID" value="KCW54958.1"/>
    <property type="molecule type" value="Genomic_DNA"/>
</dbReference>
<sequence>MAALGPTLHRSWHRRLRLCPSIRELCPVVPGSNTCCVSTMQINGRLGHCLCVGSMLRFLSGSCQLPYHALAAAYILRKLLKF</sequence>
<protein>
    <submittedName>
        <fullName evidence="1">Uncharacterized protein</fullName>
    </submittedName>
</protein>
<gene>
    <name evidence="1" type="ORF">EUGRSUZ_I00928</name>
</gene>
<dbReference type="AlphaFoldDB" id="A0A059AMB0"/>
<name>A0A059AMB0_EUCGR</name>
<organism evidence="1">
    <name type="scientific">Eucalyptus grandis</name>
    <name type="common">Flooded gum</name>
    <dbReference type="NCBI Taxonomy" id="71139"/>
    <lineage>
        <taxon>Eukaryota</taxon>
        <taxon>Viridiplantae</taxon>
        <taxon>Streptophyta</taxon>
        <taxon>Embryophyta</taxon>
        <taxon>Tracheophyta</taxon>
        <taxon>Spermatophyta</taxon>
        <taxon>Magnoliopsida</taxon>
        <taxon>eudicotyledons</taxon>
        <taxon>Gunneridae</taxon>
        <taxon>Pentapetalae</taxon>
        <taxon>rosids</taxon>
        <taxon>malvids</taxon>
        <taxon>Myrtales</taxon>
        <taxon>Myrtaceae</taxon>
        <taxon>Myrtoideae</taxon>
        <taxon>Eucalypteae</taxon>
        <taxon>Eucalyptus</taxon>
    </lineage>
</organism>
<reference evidence="1" key="1">
    <citation type="submission" date="2013-07" db="EMBL/GenBank/DDBJ databases">
        <title>The genome of Eucalyptus grandis.</title>
        <authorList>
            <person name="Schmutz J."/>
            <person name="Hayes R."/>
            <person name="Myburg A."/>
            <person name="Tuskan G."/>
            <person name="Grattapaglia D."/>
            <person name="Rokhsar D.S."/>
        </authorList>
    </citation>
    <scope>NUCLEOTIDE SEQUENCE</scope>
    <source>
        <tissue evidence="1">Leaf extractions</tissue>
    </source>
</reference>
<dbReference type="Gramene" id="KCW54958">
    <property type="protein sequence ID" value="KCW54958"/>
    <property type="gene ID" value="EUGRSUZ_I00928"/>
</dbReference>
<dbReference type="InParanoid" id="A0A059AMB0"/>
<accession>A0A059AMB0</accession>
<evidence type="ECO:0000313" key="1">
    <source>
        <dbReference type="EMBL" id="KCW54958.1"/>
    </source>
</evidence>